<feature type="region of interest" description="Disordered" evidence="5">
    <location>
        <begin position="1"/>
        <end position="22"/>
    </location>
</feature>
<gene>
    <name evidence="8" type="ORF">U9M48_044976</name>
</gene>
<keyword evidence="2" id="KW-0805">Transcription regulation</keyword>
<dbReference type="FunFam" id="1.10.10.60:FF:000154">
    <property type="entry name" value="Transcription factor SRM1"/>
    <property type="match status" value="1"/>
</dbReference>
<dbReference type="SMART" id="SM00717">
    <property type="entry name" value="SANT"/>
    <property type="match status" value="1"/>
</dbReference>
<reference evidence="8 9" key="1">
    <citation type="submission" date="2024-02" db="EMBL/GenBank/DDBJ databases">
        <title>High-quality chromosome-scale genome assembly of Pensacola bahiagrass (Paspalum notatum Flugge var. saurae).</title>
        <authorList>
            <person name="Vega J.M."/>
            <person name="Podio M."/>
            <person name="Orjuela J."/>
            <person name="Siena L.A."/>
            <person name="Pessino S.C."/>
            <person name="Combes M.C."/>
            <person name="Mariac C."/>
            <person name="Albertini E."/>
            <person name="Pupilli F."/>
            <person name="Ortiz J.P.A."/>
            <person name="Leblanc O."/>
        </authorList>
    </citation>
    <scope>NUCLEOTIDE SEQUENCE [LARGE SCALE GENOMIC DNA]</scope>
    <source>
        <strain evidence="8">R1</strain>
        <tissue evidence="8">Leaf</tissue>
    </source>
</reference>
<comment type="subcellular location">
    <subcellularLocation>
        <location evidence="1">Nucleus</location>
    </subcellularLocation>
</comment>
<evidence type="ECO:0000313" key="8">
    <source>
        <dbReference type="EMBL" id="WVZ99715.1"/>
    </source>
</evidence>
<evidence type="ECO:0000259" key="7">
    <source>
        <dbReference type="PROSITE" id="PS51293"/>
    </source>
</evidence>
<organism evidence="8 9">
    <name type="scientific">Paspalum notatum var. saurae</name>
    <dbReference type="NCBI Taxonomy" id="547442"/>
    <lineage>
        <taxon>Eukaryota</taxon>
        <taxon>Viridiplantae</taxon>
        <taxon>Streptophyta</taxon>
        <taxon>Embryophyta</taxon>
        <taxon>Tracheophyta</taxon>
        <taxon>Spermatophyta</taxon>
        <taxon>Magnoliopsida</taxon>
        <taxon>Liliopsida</taxon>
        <taxon>Poales</taxon>
        <taxon>Poaceae</taxon>
        <taxon>PACMAD clade</taxon>
        <taxon>Panicoideae</taxon>
        <taxon>Andropogonodae</taxon>
        <taxon>Paspaleae</taxon>
        <taxon>Paspalinae</taxon>
        <taxon>Paspalum</taxon>
    </lineage>
</organism>
<keyword evidence="3" id="KW-0804">Transcription</keyword>
<dbReference type="Proteomes" id="UP001341281">
    <property type="component" value="Chromosome 10"/>
</dbReference>
<evidence type="ECO:0000256" key="5">
    <source>
        <dbReference type="SAM" id="MobiDB-lite"/>
    </source>
</evidence>
<dbReference type="PROSITE" id="PS50090">
    <property type="entry name" value="MYB_LIKE"/>
    <property type="match status" value="1"/>
</dbReference>
<dbReference type="InterPro" id="IPR009057">
    <property type="entry name" value="Homeodomain-like_sf"/>
</dbReference>
<dbReference type="InterPro" id="IPR001005">
    <property type="entry name" value="SANT/Myb"/>
</dbReference>
<dbReference type="AlphaFoldDB" id="A0AAQ3XIV4"/>
<dbReference type="Gene3D" id="1.10.10.60">
    <property type="entry name" value="Homeodomain-like"/>
    <property type="match status" value="1"/>
</dbReference>
<dbReference type="GO" id="GO:0005634">
    <property type="term" value="C:nucleus"/>
    <property type="evidence" value="ECO:0007669"/>
    <property type="project" value="UniProtKB-SubCell"/>
</dbReference>
<dbReference type="Pfam" id="PF23082">
    <property type="entry name" value="Myb_DNA-binding_2"/>
    <property type="match status" value="1"/>
</dbReference>
<feature type="compositionally biased region" description="Low complexity" evidence="5">
    <location>
        <begin position="1"/>
        <end position="15"/>
    </location>
</feature>
<dbReference type="InterPro" id="IPR044636">
    <property type="entry name" value="RADIALIS-like"/>
</dbReference>
<protein>
    <submittedName>
        <fullName evidence="8">Uncharacterized protein</fullName>
    </submittedName>
</protein>
<dbReference type="PANTHER" id="PTHR43952">
    <property type="entry name" value="MYB FAMILY TRANSCRIPTION FACTOR-RELATED"/>
    <property type="match status" value="1"/>
</dbReference>
<evidence type="ECO:0000256" key="2">
    <source>
        <dbReference type="ARBA" id="ARBA00023015"/>
    </source>
</evidence>
<evidence type="ECO:0000259" key="6">
    <source>
        <dbReference type="PROSITE" id="PS50090"/>
    </source>
</evidence>
<sequence>MASLSMTTSSASSASERAKWSKKQDKLFEEALAVYDKDTPDRWHNIARAVGGGKSADEVRRHYEVLEHDIKHIESGKVPFPAYRYPAATLAYETDRLKHLKV</sequence>
<dbReference type="GO" id="GO:0003700">
    <property type="term" value="F:DNA-binding transcription factor activity"/>
    <property type="evidence" value="ECO:0007669"/>
    <property type="project" value="InterPro"/>
</dbReference>
<accession>A0AAQ3XIV4</accession>
<feature type="domain" description="SANT" evidence="7">
    <location>
        <begin position="15"/>
        <end position="71"/>
    </location>
</feature>
<name>A0AAQ3XIV4_PASNO</name>
<proteinExistence type="predicted"/>
<keyword evidence="4" id="KW-0539">Nucleus</keyword>
<dbReference type="SUPFAM" id="SSF46689">
    <property type="entry name" value="Homeodomain-like"/>
    <property type="match status" value="1"/>
</dbReference>
<evidence type="ECO:0000256" key="3">
    <source>
        <dbReference type="ARBA" id="ARBA00023163"/>
    </source>
</evidence>
<evidence type="ECO:0000256" key="1">
    <source>
        <dbReference type="ARBA" id="ARBA00004123"/>
    </source>
</evidence>
<dbReference type="CDD" id="cd00167">
    <property type="entry name" value="SANT"/>
    <property type="match status" value="1"/>
</dbReference>
<feature type="domain" description="Myb-like" evidence="6">
    <location>
        <begin position="12"/>
        <end position="67"/>
    </location>
</feature>
<dbReference type="EMBL" id="CP144754">
    <property type="protein sequence ID" value="WVZ99715.1"/>
    <property type="molecule type" value="Genomic_DNA"/>
</dbReference>
<dbReference type="InterPro" id="IPR017884">
    <property type="entry name" value="SANT_dom"/>
</dbReference>
<dbReference type="PANTHER" id="PTHR43952:SF85">
    <property type="entry name" value="OS05G0579600 PROTEIN"/>
    <property type="match status" value="1"/>
</dbReference>
<dbReference type="PROSITE" id="PS51293">
    <property type="entry name" value="SANT"/>
    <property type="match status" value="1"/>
</dbReference>
<evidence type="ECO:0000313" key="9">
    <source>
        <dbReference type="Proteomes" id="UP001341281"/>
    </source>
</evidence>
<keyword evidence="9" id="KW-1185">Reference proteome</keyword>
<evidence type="ECO:0000256" key="4">
    <source>
        <dbReference type="ARBA" id="ARBA00023242"/>
    </source>
</evidence>